<dbReference type="GO" id="GO:0008483">
    <property type="term" value="F:transaminase activity"/>
    <property type="evidence" value="ECO:0007669"/>
    <property type="project" value="UniProtKB-KW"/>
</dbReference>
<dbReference type="Gene3D" id="3.90.1150.10">
    <property type="entry name" value="Aspartate Aminotransferase, domain 1"/>
    <property type="match status" value="2"/>
</dbReference>
<dbReference type="PANTHER" id="PTHR42691:SF1">
    <property type="entry name" value="ASPARTATE AMINOTRANSFERASE YHDR-RELATED"/>
    <property type="match status" value="1"/>
</dbReference>
<dbReference type="SUPFAM" id="SSF53383">
    <property type="entry name" value="PLP-dependent transferases"/>
    <property type="match status" value="1"/>
</dbReference>
<dbReference type="InterPro" id="IPR015422">
    <property type="entry name" value="PyrdxlP-dep_Trfase_small"/>
</dbReference>
<dbReference type="InterPro" id="IPR004839">
    <property type="entry name" value="Aminotransferase_I/II_large"/>
</dbReference>
<evidence type="ECO:0000259" key="2">
    <source>
        <dbReference type="Pfam" id="PF00155"/>
    </source>
</evidence>
<evidence type="ECO:0000313" key="4">
    <source>
        <dbReference type="Proteomes" id="UP000030014"/>
    </source>
</evidence>
<dbReference type="Proteomes" id="UP000030014">
    <property type="component" value="Unassembled WGS sequence"/>
</dbReference>
<dbReference type="EC" id="2.6.1.-" evidence="1"/>
<keyword evidence="1 3" id="KW-0032">Aminotransferase</keyword>
<dbReference type="InterPro" id="IPR015421">
    <property type="entry name" value="PyrdxlP-dep_Trfase_major"/>
</dbReference>
<dbReference type="PANTHER" id="PTHR42691">
    <property type="entry name" value="ASPARTATE AMINOTRANSFERASE YHDR-RELATED"/>
    <property type="match status" value="1"/>
</dbReference>
<name>A0A0A0IFM1_CLOBO</name>
<dbReference type="AlphaFoldDB" id="A0A0A0IFM1"/>
<dbReference type="NCBIfam" id="NF005305">
    <property type="entry name" value="PRK06836.1"/>
    <property type="match status" value="1"/>
</dbReference>
<gene>
    <name evidence="3" type="ORF">Z955_06030</name>
</gene>
<accession>A0A0A0IFM1</accession>
<keyword evidence="1 3" id="KW-0808">Transferase</keyword>
<dbReference type="EMBL" id="JDRY01000029">
    <property type="protein sequence ID" value="KGM99772.1"/>
    <property type="molecule type" value="Genomic_DNA"/>
</dbReference>
<dbReference type="RefSeq" id="WP_039257048.1">
    <property type="nucleotide sequence ID" value="NZ_JDRY01000029.1"/>
</dbReference>
<dbReference type="InterPro" id="IPR015424">
    <property type="entry name" value="PyrdxlP-dep_Trfase"/>
</dbReference>
<dbReference type="Pfam" id="PF00155">
    <property type="entry name" value="Aminotran_1_2"/>
    <property type="match status" value="1"/>
</dbReference>
<evidence type="ECO:0000313" key="3">
    <source>
        <dbReference type="EMBL" id="KGM99772.1"/>
    </source>
</evidence>
<feature type="domain" description="Aminotransferase class I/classII large" evidence="2">
    <location>
        <begin position="44"/>
        <end position="380"/>
    </location>
</feature>
<dbReference type="GO" id="GO:0030170">
    <property type="term" value="F:pyridoxal phosphate binding"/>
    <property type="evidence" value="ECO:0007669"/>
    <property type="project" value="InterPro"/>
</dbReference>
<evidence type="ECO:0000256" key="1">
    <source>
        <dbReference type="RuleBase" id="RU000481"/>
    </source>
</evidence>
<proteinExistence type="inferred from homology"/>
<comment type="cofactor">
    <cofactor evidence="1">
        <name>pyridoxal 5'-phosphate</name>
        <dbReference type="ChEBI" id="CHEBI:597326"/>
    </cofactor>
</comment>
<sequence>MFSKKVLNNLNNSSWIRLMFEEGAKLEKKYGKDKVYDYSLGNPYAEPPVEVLNSLKNHVSGNEQGLHRYMSNAGYPEVREKIAKKLQKDSNVKLSTEHIVMTVGAAGGLNVVLKSILNPEEEVLLFAPYFAEYNFYIDNHGGKSIIVPPDTSTFEPDLISLEKSITPKTKAIIINNPNNPTGVIYNKKTLENIQDIIFKKEKEFGITIFIISDQPYSEIIYDNTKLPNILSIFKNAIIVNSFSKSLGLAGERIGYIAVSSKIENVNTLINALSFCNRTLGFVNAPALFQKVIADSLDAKVDISAYEKRRNFLYAHLTNLGFQCVKPQGAFYLFPKALIDDDVKFIKEAMKYNLLLVPGSGFGCPGYFRISYCVEFNMIKNSITAFEKLAKEFIK</sequence>
<organism evidence="3 4">
    <name type="scientific">Clostridium botulinum C/D str. DC5</name>
    <dbReference type="NCBI Taxonomy" id="1443128"/>
    <lineage>
        <taxon>Bacteria</taxon>
        <taxon>Bacillati</taxon>
        <taxon>Bacillota</taxon>
        <taxon>Clostridia</taxon>
        <taxon>Eubacteriales</taxon>
        <taxon>Clostridiaceae</taxon>
        <taxon>Clostridium</taxon>
    </lineage>
</organism>
<dbReference type="InterPro" id="IPR004838">
    <property type="entry name" value="NHTrfase_class1_PyrdxlP-BS"/>
</dbReference>
<comment type="similarity">
    <text evidence="1">Belongs to the class-I pyridoxal-phosphate-dependent aminotransferase family.</text>
</comment>
<reference evidence="3 4" key="1">
    <citation type="submission" date="2014-01" db="EMBL/GenBank/DDBJ databases">
        <title>Plasmidome dynamics in the species complex Clostridium novyi sensu lato converts strains of independent lineages into distinctly different pathogens.</title>
        <authorList>
            <person name="Skarin H."/>
            <person name="Segerman B."/>
        </authorList>
    </citation>
    <scope>NUCLEOTIDE SEQUENCE [LARGE SCALE GENOMIC DNA]</scope>
    <source>
        <strain evidence="3 4">DC5</strain>
    </source>
</reference>
<protein>
    <recommendedName>
        <fullName evidence="1">Aminotransferase</fullName>
        <ecNumber evidence="1">2.6.1.-</ecNumber>
    </recommendedName>
</protein>
<dbReference type="CDD" id="cd00609">
    <property type="entry name" value="AAT_like"/>
    <property type="match status" value="1"/>
</dbReference>
<dbReference type="PROSITE" id="PS00105">
    <property type="entry name" value="AA_TRANSFER_CLASS_1"/>
    <property type="match status" value="1"/>
</dbReference>
<dbReference type="Gene3D" id="3.40.640.10">
    <property type="entry name" value="Type I PLP-dependent aspartate aminotransferase-like (Major domain)"/>
    <property type="match status" value="1"/>
</dbReference>
<comment type="caution">
    <text evidence="3">The sequence shown here is derived from an EMBL/GenBank/DDBJ whole genome shotgun (WGS) entry which is preliminary data.</text>
</comment>